<keyword evidence="1" id="KW-0175">Coiled coil</keyword>
<feature type="domain" description="DUF1542" evidence="2">
    <location>
        <begin position="131"/>
        <end position="206"/>
    </location>
</feature>
<dbReference type="InterPro" id="IPR011439">
    <property type="entry name" value="DUF1542"/>
</dbReference>
<evidence type="ECO:0000259" key="2">
    <source>
        <dbReference type="Pfam" id="PF07564"/>
    </source>
</evidence>
<gene>
    <name evidence="3" type="primary">ebh_7</name>
    <name evidence="3" type="ORF">NCTC6133_02355</name>
</gene>
<evidence type="ECO:0000313" key="4">
    <source>
        <dbReference type="Proteomes" id="UP000255091"/>
    </source>
</evidence>
<dbReference type="Pfam" id="PF07564">
    <property type="entry name" value="DUF1542"/>
    <property type="match status" value="4"/>
</dbReference>
<dbReference type="EMBL" id="UHAP01000001">
    <property type="protein sequence ID" value="SUK53199.1"/>
    <property type="molecule type" value="Genomic_DNA"/>
</dbReference>
<feature type="coiled-coil region" evidence="1">
    <location>
        <begin position="213"/>
        <end position="262"/>
    </location>
</feature>
<protein>
    <submittedName>
        <fullName evidence="3">LPXTG-motif cell wall anchor domain-containing protein</fullName>
    </submittedName>
</protein>
<feature type="domain" description="DUF1542" evidence="2">
    <location>
        <begin position="3"/>
        <end position="52"/>
    </location>
</feature>
<dbReference type="Proteomes" id="UP000255091">
    <property type="component" value="Unassembled WGS sequence"/>
</dbReference>
<proteinExistence type="predicted"/>
<reference evidence="3 4" key="1">
    <citation type="submission" date="2018-06" db="EMBL/GenBank/DDBJ databases">
        <authorList>
            <consortium name="Pathogen Informatics"/>
            <person name="Doyle S."/>
        </authorList>
    </citation>
    <scope>NUCLEOTIDE SEQUENCE [LARGE SCALE GENOMIC DNA]</scope>
    <source>
        <strain evidence="3 4">NCTC6133</strain>
    </source>
</reference>
<name>A0A380DVD7_STAAU</name>
<dbReference type="AlphaFoldDB" id="A0A380DVD7"/>
<organism evidence="3 4">
    <name type="scientific">Staphylococcus aureus</name>
    <dbReference type="NCBI Taxonomy" id="1280"/>
    <lineage>
        <taxon>Bacteria</taxon>
        <taxon>Bacillati</taxon>
        <taxon>Bacillota</taxon>
        <taxon>Bacilli</taxon>
        <taxon>Bacillales</taxon>
        <taxon>Staphylococcaceae</taxon>
        <taxon>Staphylococcus</taxon>
    </lineage>
</organism>
<sequence>MQTTEEKQVALNQVDQELATAINNINQADTNAEVDQAQQLGTKAINAIQPNIVKKPAALAQINQHYNTKLAEINATPDATNDEKNAAINTLNQDRQQAIESIKQANTNAEVDQAATVAENNIDAVQVDVVKKQAARDKITAEVAKRIEAVKQTPNATDEEKQAAVNQINQLKDQAFNQINQNQTNDQVDATTNQAVNAIDNVEAEVVIKPKAIADIEKAVKEKQQQIDNSLDSTDNEKEVASQALTKEKEKALAAIDQAQTNSQVNQAATNGVSAIKIIQPETKVKPACT</sequence>
<feature type="domain" description="DUF1542" evidence="2">
    <location>
        <begin position="54"/>
        <end position="129"/>
    </location>
</feature>
<evidence type="ECO:0000256" key="1">
    <source>
        <dbReference type="SAM" id="Coils"/>
    </source>
</evidence>
<feature type="domain" description="DUF1542" evidence="2">
    <location>
        <begin position="209"/>
        <end position="283"/>
    </location>
</feature>
<evidence type="ECO:0000313" key="3">
    <source>
        <dbReference type="EMBL" id="SUK53199.1"/>
    </source>
</evidence>
<feature type="coiled-coil region" evidence="1">
    <location>
        <begin position="81"/>
        <end position="108"/>
    </location>
</feature>
<accession>A0A380DVD7</accession>